<organism evidence="2 3">
    <name type="scientific">Cereibacter changlensis JA139</name>
    <dbReference type="NCBI Taxonomy" id="1188249"/>
    <lineage>
        <taxon>Bacteria</taxon>
        <taxon>Pseudomonadati</taxon>
        <taxon>Pseudomonadota</taxon>
        <taxon>Alphaproteobacteria</taxon>
        <taxon>Rhodobacterales</taxon>
        <taxon>Paracoccaceae</taxon>
        <taxon>Cereibacter</taxon>
    </lineage>
</organism>
<evidence type="ECO:0000256" key="1">
    <source>
        <dbReference type="PROSITE-ProRule" id="PRU00533"/>
    </source>
</evidence>
<dbReference type="Pfam" id="PF00765">
    <property type="entry name" value="Autoind_synth"/>
    <property type="match status" value="1"/>
</dbReference>
<keyword evidence="1" id="KW-0071">Autoinducer synthesis</keyword>
<dbReference type="Gene3D" id="3.40.630.30">
    <property type="match status" value="1"/>
</dbReference>
<sequence>MMRRCNKYRKGCGAMQVEVVEFGRAAARWDLVEAFLSHRREVFVDRLGWDLTLSEGYECDQYDVVSVASYVVAHDAGMVLGGARLLRCNSRIGNGKTVYSYMIRDAWRGVIGIPRNICWESPTTSPNSWELTRLLTLEPSPRIVRGILDGVNDFLWSRHAKECLFLGPPSFMRMARMFGYAPSAMGSLVENKDGRFIAFSCPVIDRHLQRPAQTDHPHSEKMTIV</sequence>
<accession>A0A2T4JL65</accession>
<dbReference type="OrthoDB" id="6169313at2"/>
<keyword evidence="1" id="KW-0673">Quorum sensing</keyword>
<reference evidence="2 3" key="1">
    <citation type="submission" date="2018-03" db="EMBL/GenBank/DDBJ databases">
        <title>Cereibacter changlensis.</title>
        <authorList>
            <person name="Meyer T.E."/>
            <person name="Miller S."/>
            <person name="Lodha T."/>
            <person name="Gandham S."/>
            <person name="Chintalapati S."/>
            <person name="Chintalapati V.R."/>
        </authorList>
    </citation>
    <scope>NUCLEOTIDE SEQUENCE [LARGE SCALE GENOMIC DNA]</scope>
    <source>
        <strain evidence="2 3">JA139</strain>
    </source>
</reference>
<comment type="caution">
    <text evidence="2">The sequence shown here is derived from an EMBL/GenBank/DDBJ whole genome shotgun (WGS) entry which is preliminary data.</text>
</comment>
<protein>
    <recommendedName>
        <fullName evidence="4">Acyl-homoserine-lactone synthase</fullName>
    </recommendedName>
</protein>
<evidence type="ECO:0000313" key="2">
    <source>
        <dbReference type="EMBL" id="PTE18603.1"/>
    </source>
</evidence>
<dbReference type="GO" id="GO:0009372">
    <property type="term" value="P:quorum sensing"/>
    <property type="evidence" value="ECO:0007669"/>
    <property type="project" value="UniProtKB-UniRule"/>
</dbReference>
<dbReference type="SUPFAM" id="SSF55729">
    <property type="entry name" value="Acyl-CoA N-acyltransferases (Nat)"/>
    <property type="match status" value="1"/>
</dbReference>
<dbReference type="AlphaFoldDB" id="A0A2T4JL65"/>
<evidence type="ECO:0008006" key="4">
    <source>
        <dbReference type="Google" id="ProtNLM"/>
    </source>
</evidence>
<dbReference type="EMBL" id="PZKG01000318">
    <property type="protein sequence ID" value="PTE18603.1"/>
    <property type="molecule type" value="Genomic_DNA"/>
</dbReference>
<name>A0A2T4JL65_9RHOB</name>
<proteinExistence type="inferred from homology"/>
<comment type="similarity">
    <text evidence="1">Belongs to the autoinducer synthase family.</text>
</comment>
<keyword evidence="3" id="KW-1185">Reference proteome</keyword>
<dbReference type="GO" id="GO:0016740">
    <property type="term" value="F:transferase activity"/>
    <property type="evidence" value="ECO:0007669"/>
    <property type="project" value="InterPro"/>
</dbReference>
<dbReference type="PROSITE" id="PS51187">
    <property type="entry name" value="AUTOINDUCER_SYNTH_2"/>
    <property type="match status" value="1"/>
</dbReference>
<dbReference type="InterPro" id="IPR001690">
    <property type="entry name" value="Autoind_synthase"/>
</dbReference>
<gene>
    <name evidence="2" type="ORF">C5F48_23605</name>
</gene>
<dbReference type="InterPro" id="IPR016181">
    <property type="entry name" value="Acyl_CoA_acyltransferase"/>
</dbReference>
<dbReference type="Proteomes" id="UP000241010">
    <property type="component" value="Unassembled WGS sequence"/>
</dbReference>
<evidence type="ECO:0000313" key="3">
    <source>
        <dbReference type="Proteomes" id="UP000241010"/>
    </source>
</evidence>